<feature type="non-terminal residue" evidence="1">
    <location>
        <position position="1"/>
    </location>
</feature>
<dbReference type="AlphaFoldDB" id="A0A5J4P5E0"/>
<dbReference type="EMBL" id="SNRY01011366">
    <property type="protein sequence ID" value="KAA6304616.1"/>
    <property type="molecule type" value="Genomic_DNA"/>
</dbReference>
<proteinExistence type="predicted"/>
<evidence type="ECO:0000313" key="1">
    <source>
        <dbReference type="EMBL" id="KAA6304616.1"/>
    </source>
</evidence>
<sequence>TPSEKTFAVNYLNGTYQYFKGNYLLQFNGEKTTAVYQFKTDRFLKENVLEKIDSALKQQMENELKAIIQQYMERMVNDELTVTNP</sequence>
<reference evidence="1" key="1">
    <citation type="submission" date="2019-03" db="EMBL/GenBank/DDBJ databases">
        <title>Single cell metagenomics reveals metabolic interactions within the superorganism composed of flagellate Streblomastix strix and complex community of Bacteroidetes bacteria on its surface.</title>
        <authorList>
            <person name="Treitli S.C."/>
            <person name="Kolisko M."/>
            <person name="Husnik F."/>
            <person name="Keeling P."/>
            <person name="Hampl V."/>
        </authorList>
    </citation>
    <scope>NUCLEOTIDE SEQUENCE</scope>
    <source>
        <strain evidence="1">STM</strain>
    </source>
</reference>
<name>A0A5J4P5E0_9ZZZZ</name>
<gene>
    <name evidence="1" type="ORF">EZS27_043736</name>
</gene>
<comment type="caution">
    <text evidence="1">The sequence shown here is derived from an EMBL/GenBank/DDBJ whole genome shotgun (WGS) entry which is preliminary data.</text>
</comment>
<accession>A0A5J4P5E0</accession>
<organism evidence="1">
    <name type="scientific">termite gut metagenome</name>
    <dbReference type="NCBI Taxonomy" id="433724"/>
    <lineage>
        <taxon>unclassified sequences</taxon>
        <taxon>metagenomes</taxon>
        <taxon>organismal metagenomes</taxon>
    </lineage>
</organism>
<protein>
    <submittedName>
        <fullName evidence="1">Lipoteichoic acid synthase 1</fullName>
    </submittedName>
</protein>